<feature type="compositionally biased region" description="Basic and acidic residues" evidence="1">
    <location>
        <begin position="823"/>
        <end position="839"/>
    </location>
</feature>
<evidence type="ECO:0000313" key="4">
    <source>
        <dbReference type="Proteomes" id="UP000053831"/>
    </source>
</evidence>
<feature type="compositionally biased region" description="Basic residues" evidence="1">
    <location>
        <begin position="635"/>
        <end position="644"/>
    </location>
</feature>
<dbReference type="SUPFAM" id="SSF51556">
    <property type="entry name" value="Metallo-dependent hydrolases"/>
    <property type="match status" value="1"/>
</dbReference>
<dbReference type="InterPro" id="IPR032466">
    <property type="entry name" value="Metal_Hydrolase"/>
</dbReference>
<dbReference type="GO" id="GO:0016810">
    <property type="term" value="F:hydrolase activity, acting on carbon-nitrogen (but not peptide) bonds"/>
    <property type="evidence" value="ECO:0007669"/>
    <property type="project" value="InterPro"/>
</dbReference>
<dbReference type="Gene3D" id="2.30.40.10">
    <property type="entry name" value="Urease, subunit C, domain 1"/>
    <property type="match status" value="1"/>
</dbReference>
<dbReference type="InterPro" id="IPR033932">
    <property type="entry name" value="YtcJ-like"/>
</dbReference>
<proteinExistence type="predicted"/>
<reference evidence="3 4" key="1">
    <citation type="submission" date="2015-07" db="EMBL/GenBank/DDBJ databases">
        <title>The genome of the fungus Escovopsis weberi, a specialized disease agent of ant agriculture.</title>
        <authorList>
            <person name="de Man T.J."/>
            <person name="Stajich J.E."/>
            <person name="Kubicek C.P."/>
            <person name="Chenthamara K."/>
            <person name="Atanasova L."/>
            <person name="Druzhinina I.S."/>
            <person name="Birnbaum S."/>
            <person name="Barribeau S.M."/>
            <person name="Teiling C."/>
            <person name="Suen G."/>
            <person name="Currie C."/>
            <person name="Gerardo N.M."/>
        </authorList>
    </citation>
    <scope>NUCLEOTIDE SEQUENCE [LARGE SCALE GENOMIC DNA]</scope>
</reference>
<comment type="caution">
    <text evidence="3">The sequence shown here is derived from an EMBL/GenBank/DDBJ whole genome shotgun (WGS) entry which is preliminary data.</text>
</comment>
<dbReference type="InterPro" id="IPR013108">
    <property type="entry name" value="Amidohydro_3"/>
</dbReference>
<dbReference type="CDD" id="cd01300">
    <property type="entry name" value="YtcJ_like"/>
    <property type="match status" value="1"/>
</dbReference>
<dbReference type="InterPro" id="IPR011059">
    <property type="entry name" value="Metal-dep_hydrolase_composite"/>
</dbReference>
<accession>A0A0M8N5E6</accession>
<feature type="domain" description="Amidohydrolase 3" evidence="2">
    <location>
        <begin position="113"/>
        <end position="585"/>
    </location>
</feature>
<evidence type="ECO:0000313" key="3">
    <source>
        <dbReference type="EMBL" id="KOS20310.1"/>
    </source>
</evidence>
<dbReference type="Proteomes" id="UP000053831">
    <property type="component" value="Unassembled WGS sequence"/>
</dbReference>
<feature type="region of interest" description="Disordered" evidence="1">
    <location>
        <begin position="588"/>
        <end position="659"/>
    </location>
</feature>
<dbReference type="PANTHER" id="PTHR22642">
    <property type="entry name" value="IMIDAZOLONEPROPIONASE"/>
    <property type="match status" value="1"/>
</dbReference>
<dbReference type="STRING" id="150374.A0A0M8N5E6"/>
<dbReference type="OrthoDB" id="3501663at2759"/>
<feature type="region of interest" description="Disordered" evidence="1">
    <location>
        <begin position="812"/>
        <end position="867"/>
    </location>
</feature>
<dbReference type="Gene3D" id="3.20.20.140">
    <property type="entry name" value="Metal-dependent hydrolases"/>
    <property type="match status" value="1"/>
</dbReference>
<dbReference type="Gene3D" id="3.10.310.70">
    <property type="match status" value="1"/>
</dbReference>
<keyword evidence="3" id="KW-0378">Hydrolase</keyword>
<protein>
    <submittedName>
        <fullName evidence="3">Putative amidohydrolase</fullName>
    </submittedName>
</protein>
<evidence type="ECO:0000259" key="2">
    <source>
        <dbReference type="Pfam" id="PF07969"/>
    </source>
</evidence>
<organism evidence="3 4">
    <name type="scientific">Escovopsis weberi</name>
    <dbReference type="NCBI Taxonomy" id="150374"/>
    <lineage>
        <taxon>Eukaryota</taxon>
        <taxon>Fungi</taxon>
        <taxon>Dikarya</taxon>
        <taxon>Ascomycota</taxon>
        <taxon>Pezizomycotina</taxon>
        <taxon>Sordariomycetes</taxon>
        <taxon>Hypocreomycetidae</taxon>
        <taxon>Hypocreales</taxon>
        <taxon>Hypocreaceae</taxon>
        <taxon>Escovopsis</taxon>
    </lineage>
</organism>
<evidence type="ECO:0000256" key="1">
    <source>
        <dbReference type="SAM" id="MobiDB-lite"/>
    </source>
</evidence>
<feature type="region of interest" description="Disordered" evidence="1">
    <location>
        <begin position="64"/>
        <end position="83"/>
    </location>
</feature>
<name>A0A0M8N5E6_ESCWE</name>
<dbReference type="PANTHER" id="PTHR22642:SF2">
    <property type="entry name" value="PROTEIN LONG AFTER FAR-RED 3"/>
    <property type="match status" value="1"/>
</dbReference>
<dbReference type="AlphaFoldDB" id="A0A0M8N5E6"/>
<dbReference type="Pfam" id="PF07969">
    <property type="entry name" value="Amidohydro_3"/>
    <property type="match status" value="1"/>
</dbReference>
<keyword evidence="4" id="KW-1185">Reference proteome</keyword>
<feature type="compositionally biased region" description="Low complexity" evidence="1">
    <location>
        <begin position="609"/>
        <end position="618"/>
    </location>
</feature>
<dbReference type="EMBL" id="LGSR01000018">
    <property type="protein sequence ID" value="KOS20310.1"/>
    <property type="molecule type" value="Genomic_DNA"/>
</dbReference>
<sequence length="879" mass="94044">MAFPSLSLVVMWTAVVTLIAAVGLALSVQLQQPLLRPLSASSSSSSSSSTSSSTSTFCYAGLRTNERPEDGHRDEGGDPLPSSRCFSVADGLVTRVWTDREALPLEDAVRSDGYAIPGLWDGHGHLAQYGELLDSVDLFGSQSVEEALARIRRYLADDPGAGSSDNWLRGVGWDQNTYGRMPTAHDLEGDEQLAGLYVMIDRIDIHCTWVSQAVLDLLPADIPDVPGGEVIREPGYGVFCDNAMDMVLAHWPAPGPHKKADQVRKAMASLNEVGLVGMHDAGQYPAQSRLYAQLAASADDWTVRVYGMLLCDAKNTFCLPDAARVERDDHRLVVRSVKLFADGALGSWGSALLEPYSDRPSTSGSLLINASALTAVAKAWAAEGYQVNIHAIGDLANRNAIDALEAALLHECPGQDPARCQATRRFRLEHAQVVHPLDQQRMRALGLIPSIQPTHATSDMTYAEDRLGPARTAEEAYRMRSVLGLNPVLGSDFPVEPPNPFHGIYAAVTRRSPRTGLGPDPRHPERGWHTEEALTLDEAFWGFTGGAAHGAFLEGKAGVIREGAFADWVVLDEPLEGIDIERLRDLRRSPRRASATQTDKNPHAHAHADTASSATFTAVDDDNEPPEKCASNKPQKPRRRRLTKPRPGEARARASTRARAVSDSRCALVDIDDLRRIALGGGGGGGGAEREMVVHGHEWAEDEAQDEVQDIKGPAARVRALPRSKSLDLRGATTSSAMDADAPTIVADAEVEGPEKVAGGEGLGEVAEGAGARPGQGRVFLGHSLDGLVDLCHDRLDRLALSAQGLHFPGRLSQRARRRARGARGDDGGAGAGDHDNGERSGTAQDGDHGADGEAEAVCGPGEARDGASCEITQRALEV</sequence>
<feature type="compositionally biased region" description="Basic and acidic residues" evidence="1">
    <location>
        <begin position="64"/>
        <end position="76"/>
    </location>
</feature>
<gene>
    <name evidence="3" type="ORF">ESCO_006255</name>
</gene>